<reference evidence="6" key="1">
    <citation type="submission" date="2021-01" db="UniProtKB">
        <authorList>
            <consortium name="EnsemblPlants"/>
        </authorList>
    </citation>
    <scope>IDENTIFICATION</scope>
</reference>
<dbReference type="Pfam" id="PF23569">
    <property type="entry name" value="NBD_SMAX1"/>
    <property type="match status" value="1"/>
</dbReference>
<evidence type="ECO:0000313" key="6">
    <source>
        <dbReference type="EnsemblPlants" id="Kaladp0008s0347.1.v1.1"/>
    </source>
</evidence>
<feature type="region of interest" description="Disordered" evidence="4">
    <location>
        <begin position="482"/>
        <end position="516"/>
    </location>
</feature>
<evidence type="ECO:0000256" key="2">
    <source>
        <dbReference type="ARBA" id="ARBA00022737"/>
    </source>
</evidence>
<dbReference type="InterPro" id="IPR036628">
    <property type="entry name" value="Clp_N_dom_sf"/>
</dbReference>
<dbReference type="InterPro" id="IPR027417">
    <property type="entry name" value="P-loop_NTPase"/>
</dbReference>
<dbReference type="Pfam" id="PF02861">
    <property type="entry name" value="Clp_N"/>
    <property type="match status" value="1"/>
</dbReference>
<dbReference type="Proteomes" id="UP000594263">
    <property type="component" value="Unplaced"/>
</dbReference>
<keyword evidence="2 3" id="KW-0677">Repeat</keyword>
<dbReference type="Gene3D" id="3.40.50.300">
    <property type="entry name" value="P-loop containing nucleotide triphosphate hydrolases"/>
    <property type="match status" value="1"/>
</dbReference>
<dbReference type="EnsemblPlants" id="Kaladp0008s0347.1.v1.1">
    <property type="protein sequence ID" value="Kaladp0008s0347.1.v1.1"/>
    <property type="gene ID" value="Kaladp0008s0347.v1.1"/>
</dbReference>
<accession>A0A7N0SVU8</accession>
<dbReference type="InterPro" id="IPR004176">
    <property type="entry name" value="Clp_R_N"/>
</dbReference>
<name>A0A7N0SVU8_KALFE</name>
<comment type="similarity">
    <text evidence="1">Belongs to the ClpA/ClpB family.</text>
</comment>
<dbReference type="SUPFAM" id="SSF81923">
    <property type="entry name" value="Double Clp-N motif"/>
    <property type="match status" value="1"/>
</dbReference>
<protein>
    <recommendedName>
        <fullName evidence="5">Clp R domain-containing protein</fullName>
    </recommendedName>
</protein>
<proteinExistence type="inferred from homology"/>
<dbReference type="PROSITE" id="PS51903">
    <property type="entry name" value="CLP_R"/>
    <property type="match status" value="1"/>
</dbReference>
<evidence type="ECO:0000256" key="1">
    <source>
        <dbReference type="ARBA" id="ARBA00008675"/>
    </source>
</evidence>
<feature type="compositionally biased region" description="Low complexity" evidence="4">
    <location>
        <begin position="482"/>
        <end position="492"/>
    </location>
</feature>
<keyword evidence="7" id="KW-1185">Reference proteome</keyword>
<dbReference type="InterPro" id="IPR051650">
    <property type="entry name" value="SL_signaling_regulator"/>
</dbReference>
<evidence type="ECO:0000256" key="3">
    <source>
        <dbReference type="PROSITE-ProRule" id="PRU01251"/>
    </source>
</evidence>
<dbReference type="InterPro" id="IPR058680">
    <property type="entry name" value="NBD_SMAX1-like"/>
</dbReference>
<dbReference type="PANTHER" id="PTHR43572:SF7">
    <property type="entry name" value="CLP R DOMAIN-CONTAINING PROTEIN"/>
    <property type="match status" value="1"/>
</dbReference>
<feature type="domain" description="Clp R" evidence="5">
    <location>
        <begin position="8"/>
        <end position="172"/>
    </location>
</feature>
<evidence type="ECO:0000256" key="4">
    <source>
        <dbReference type="SAM" id="MobiDB-lite"/>
    </source>
</evidence>
<evidence type="ECO:0000313" key="7">
    <source>
        <dbReference type="Proteomes" id="UP000594263"/>
    </source>
</evidence>
<dbReference type="OMA" id="CCRDCSI"/>
<evidence type="ECO:0000259" key="5">
    <source>
        <dbReference type="PROSITE" id="PS51903"/>
    </source>
</evidence>
<dbReference type="Gene3D" id="1.10.1780.10">
    <property type="entry name" value="Clp, N-terminal domain"/>
    <property type="match status" value="1"/>
</dbReference>
<feature type="compositionally biased region" description="Low complexity" evidence="4">
    <location>
        <begin position="538"/>
        <end position="555"/>
    </location>
</feature>
<feature type="region of interest" description="Disordered" evidence="4">
    <location>
        <begin position="538"/>
        <end position="558"/>
    </location>
</feature>
<dbReference type="Gramene" id="Kaladp0008s0347.1.v1.1">
    <property type="protein sequence ID" value="Kaladp0008s0347.1.v1.1"/>
    <property type="gene ID" value="Kaladp0008s0347.v1.1"/>
</dbReference>
<sequence length="821" mass="91069">MRIGICSIQQSLTPEATNLVKLAISLARRRGHAQVTPLHVASAMLASPTSLLRTACLHSHSHPLQLKALELCFNVALNRLPSSTSSPLLGPQTMSAYYPSLSNALVAAFKRAQTHQRRGCVENQQQPILALKIEIEQLVISILDDPSVSRVMREAGFSSPHVKVNVEQVVSMDFCAQNLKEVRSSKPYNNVSTKYNASSSSQYEATSKIRQIRQINQFENDDVMSVVHTLMNKKAKSIAIVGETLAVAEAVAHGVMSKIETGEVDGILRYMQFTSLFNLSTLRNLSKQDVEQRLMELRRVIKGYGGRGMALYLGDIKWVAEIWSSYACDEHKRNYLYNPVEHIVIELRKLIFGLGDNSGKVWLMGSASSRTYMKCKLGHPSLESFLELHPIKVPICSLDLSLKIESCSDCLFDQSKARWYEAETSLKPIKEDSTRLTTGSMSSKLPSWLQRCKDEFECKPMKSPLLKKIRITEKDLMLSMSTPCSPTSVSSSDQPNQTHLSWPAACESKGSPEENQSLVAENNVDPSMEMFMTEISSKPDLLSNPNSSPNSATSSEADMCDMDEDQLPKFKELNDENIKMLCYALEKNAPCQKEAVLEIATTVLRCRSRAMKRIGTGSDRNQKFKEETWMYFVGDDHEGMENVAKDLAQAVFGSLNNFVKMGSPQSSENMSALTQKRKRGENEVEDATNFLNIFGKAVYENPHCVFYVEGLDQFDGSTQKGLEMVIGSGNVELENGEMVHLEDAIVIFSCDHPVAACSSKPNKKADEEEEEKVVLDGGSLDLNVAAVTGDEQVISVSNGIVETVDRVIVFKSNELSLCKVG</sequence>
<dbReference type="PANTHER" id="PTHR43572">
    <property type="entry name" value="CHAPERONE PROTEIN CLPD, CHLOROPLASTIC"/>
    <property type="match status" value="1"/>
</dbReference>
<dbReference type="AlphaFoldDB" id="A0A7N0SVU8"/>
<organism evidence="6 7">
    <name type="scientific">Kalanchoe fedtschenkoi</name>
    <name type="common">Lavender scallops</name>
    <name type="synonym">South American air plant</name>
    <dbReference type="NCBI Taxonomy" id="63787"/>
    <lineage>
        <taxon>Eukaryota</taxon>
        <taxon>Viridiplantae</taxon>
        <taxon>Streptophyta</taxon>
        <taxon>Embryophyta</taxon>
        <taxon>Tracheophyta</taxon>
        <taxon>Spermatophyta</taxon>
        <taxon>Magnoliopsida</taxon>
        <taxon>eudicotyledons</taxon>
        <taxon>Gunneridae</taxon>
        <taxon>Pentapetalae</taxon>
        <taxon>Saxifragales</taxon>
        <taxon>Crassulaceae</taxon>
        <taxon>Kalanchoe</taxon>
    </lineage>
</organism>